<dbReference type="Pfam" id="PF11756">
    <property type="entry name" value="YgbA_NO"/>
    <property type="match status" value="1"/>
</dbReference>
<evidence type="ECO:0008006" key="3">
    <source>
        <dbReference type="Google" id="ProtNLM"/>
    </source>
</evidence>
<reference evidence="1 2" key="1">
    <citation type="submission" date="2015-07" db="EMBL/GenBank/DDBJ databases">
        <title>Isolation and Genomic Characterization of a Novel Halophilic Metal-Reducing Deltaproteobacterium from the Deep Subsurface.</title>
        <authorList>
            <person name="Badalamenti J.P."/>
            <person name="Summers Z.M."/>
            <person name="Gralnick J.A."/>
            <person name="Bond D.R."/>
        </authorList>
    </citation>
    <scope>NUCLEOTIDE SEQUENCE [LARGE SCALE GENOMIC DNA]</scope>
    <source>
        <strain evidence="1 2">WTL</strain>
    </source>
</reference>
<proteinExistence type="predicted"/>
<sequence>MSPLRPRGKKETMNDAADKTAALNPKELSDLRVLTLFTAVYCAGHRHPGREPLEGGRGEAVCPECRDLLAYALERRRRCPLDPKPTCKHCPVHCYRPGSRERVKEIMRYSGKRLILRGRIDLLWHYFF</sequence>
<accession>A0A0M5IU00</accession>
<keyword evidence="2" id="KW-1185">Reference proteome</keyword>
<organism evidence="1 2">
    <name type="scientific">Desulfuromonas soudanensis</name>
    <dbReference type="NCBI Taxonomy" id="1603606"/>
    <lineage>
        <taxon>Bacteria</taxon>
        <taxon>Pseudomonadati</taxon>
        <taxon>Thermodesulfobacteriota</taxon>
        <taxon>Desulfuromonadia</taxon>
        <taxon>Desulfuromonadales</taxon>
        <taxon>Desulfuromonadaceae</taxon>
        <taxon>Desulfuromonas</taxon>
    </lineage>
</organism>
<evidence type="ECO:0000313" key="1">
    <source>
        <dbReference type="EMBL" id="ALC16756.1"/>
    </source>
</evidence>
<dbReference type="AlphaFoldDB" id="A0A0M5IU00"/>
<dbReference type="Proteomes" id="UP000057158">
    <property type="component" value="Chromosome"/>
</dbReference>
<evidence type="ECO:0000313" key="2">
    <source>
        <dbReference type="Proteomes" id="UP000057158"/>
    </source>
</evidence>
<dbReference type="STRING" id="1603606.DSOUD_1988"/>
<dbReference type="PATRIC" id="fig|1603606.3.peg.2149"/>
<dbReference type="NCBIfam" id="NF007714">
    <property type="entry name" value="PRK10410.1-2"/>
    <property type="match status" value="1"/>
</dbReference>
<name>A0A0M5IU00_9BACT</name>
<protein>
    <recommendedName>
        <fullName evidence="3">Nitrous oxide-stimulated promoter</fullName>
    </recommendedName>
</protein>
<dbReference type="EMBL" id="CP010802">
    <property type="protein sequence ID" value="ALC16756.1"/>
    <property type="molecule type" value="Genomic_DNA"/>
</dbReference>
<gene>
    <name evidence="1" type="ORF">DSOUD_1988</name>
</gene>
<dbReference type="InterPro" id="IPR020483">
    <property type="entry name" value="Uncharacterised_YgbA"/>
</dbReference>
<dbReference type="KEGG" id="des:DSOUD_1988"/>